<evidence type="ECO:0000256" key="5">
    <source>
        <dbReference type="ARBA" id="ARBA00021236"/>
    </source>
</evidence>
<dbReference type="GO" id="GO:0090110">
    <property type="term" value="P:COPII-coated vesicle cargo loading"/>
    <property type="evidence" value="ECO:0007669"/>
    <property type="project" value="TreeGrafter"/>
</dbReference>
<dbReference type="InterPro" id="IPR040251">
    <property type="entry name" value="SEC31-like"/>
</dbReference>
<dbReference type="Gene3D" id="2.130.10.10">
    <property type="entry name" value="YVTN repeat-like/Quinoprotein amine dehydrogenase"/>
    <property type="match status" value="1"/>
</dbReference>
<evidence type="ECO:0000256" key="12">
    <source>
        <dbReference type="ARBA" id="ARBA00025471"/>
    </source>
</evidence>
<comment type="similarity">
    <text evidence="3">Belongs to the WD repeat SEC31 family.</text>
</comment>
<evidence type="ECO:0000256" key="9">
    <source>
        <dbReference type="ARBA" id="ARBA00022824"/>
    </source>
</evidence>
<dbReference type="InterPro" id="IPR001680">
    <property type="entry name" value="WD40_rpt"/>
</dbReference>
<dbReference type="AlphaFoldDB" id="A0AA39PGS5"/>
<evidence type="ECO:0000256" key="8">
    <source>
        <dbReference type="ARBA" id="ARBA00022737"/>
    </source>
</evidence>
<reference evidence="14" key="1">
    <citation type="submission" date="2023-06" db="EMBL/GenBank/DDBJ databases">
        <authorList>
            <consortium name="Lawrence Berkeley National Laboratory"/>
            <person name="Ahrendt S."/>
            <person name="Sahu N."/>
            <person name="Indic B."/>
            <person name="Wong-Bajracharya J."/>
            <person name="Merenyi Z."/>
            <person name="Ke H.-M."/>
            <person name="Monk M."/>
            <person name="Kocsube S."/>
            <person name="Drula E."/>
            <person name="Lipzen A."/>
            <person name="Balint B."/>
            <person name="Henrissat B."/>
            <person name="Andreopoulos B."/>
            <person name="Martin F.M."/>
            <person name="Harder C.B."/>
            <person name="Rigling D."/>
            <person name="Ford K.L."/>
            <person name="Foster G.D."/>
            <person name="Pangilinan J."/>
            <person name="Papanicolaou A."/>
            <person name="Barry K."/>
            <person name="LaButti K."/>
            <person name="Viragh M."/>
            <person name="Koriabine M."/>
            <person name="Yan M."/>
            <person name="Riley R."/>
            <person name="Champramary S."/>
            <person name="Plett K.L."/>
            <person name="Tsai I.J."/>
            <person name="Slot J."/>
            <person name="Sipos G."/>
            <person name="Plett J."/>
            <person name="Nagy L.G."/>
            <person name="Grigoriev I.V."/>
        </authorList>
    </citation>
    <scope>NUCLEOTIDE SEQUENCE</scope>
    <source>
        <strain evidence="14">HWK02</strain>
    </source>
</reference>
<dbReference type="InterPro" id="IPR019775">
    <property type="entry name" value="WD40_repeat_CS"/>
</dbReference>
<dbReference type="InterPro" id="IPR036322">
    <property type="entry name" value="WD40_repeat_dom_sf"/>
</dbReference>
<proteinExistence type="inferred from homology"/>
<evidence type="ECO:0000256" key="7">
    <source>
        <dbReference type="ARBA" id="ARBA00022574"/>
    </source>
</evidence>
<comment type="caution">
    <text evidence="14">The sequence shown here is derived from an EMBL/GenBank/DDBJ whole genome shotgun (WGS) entry which is preliminary data.</text>
</comment>
<dbReference type="PROSITE" id="PS50082">
    <property type="entry name" value="WD_REPEATS_2"/>
    <property type="match status" value="2"/>
</dbReference>
<keyword evidence="11" id="KW-0653">Protein transport</keyword>
<keyword evidence="7 13" id="KW-0853">WD repeat</keyword>
<organism evidence="14 15">
    <name type="scientific">Armillaria luteobubalina</name>
    <dbReference type="NCBI Taxonomy" id="153913"/>
    <lineage>
        <taxon>Eukaryota</taxon>
        <taxon>Fungi</taxon>
        <taxon>Dikarya</taxon>
        <taxon>Basidiomycota</taxon>
        <taxon>Agaricomycotina</taxon>
        <taxon>Agaricomycetes</taxon>
        <taxon>Agaricomycetidae</taxon>
        <taxon>Agaricales</taxon>
        <taxon>Marasmiineae</taxon>
        <taxon>Physalacriaceae</taxon>
        <taxon>Armillaria</taxon>
    </lineage>
</organism>
<evidence type="ECO:0000256" key="2">
    <source>
        <dbReference type="ARBA" id="ARBA00004299"/>
    </source>
</evidence>
<protein>
    <recommendedName>
        <fullName evidence="5">Protein transport protein SEC31</fullName>
    </recommendedName>
    <alternativeName>
        <fullName evidence="4">Protein transport protein sec31</fullName>
    </alternativeName>
</protein>
<keyword evidence="8" id="KW-0677">Repeat</keyword>
<comment type="subcellular location">
    <subcellularLocation>
        <location evidence="2">Cytoplasmic vesicle</location>
        <location evidence="2">COPII-coated vesicle membrane</location>
        <topology evidence="2">Peripheral membrane protein</topology>
        <orientation evidence="2">Cytoplasmic side</orientation>
    </subcellularLocation>
    <subcellularLocation>
        <location evidence="1">Endoplasmic reticulum</location>
    </subcellularLocation>
</comment>
<evidence type="ECO:0000256" key="1">
    <source>
        <dbReference type="ARBA" id="ARBA00004240"/>
    </source>
</evidence>
<comment type="function">
    <text evidence="12">Component of the coat protein complex II (COPII) which promotes the formation of transport vesicles from the endoplasmic reticulum (ER). The coat has two main functions, the physical deformation of the endoplasmic reticulum membrane into vesicles and the selection of cargo molecules.</text>
</comment>
<keyword evidence="15" id="KW-1185">Reference proteome</keyword>
<evidence type="ECO:0000256" key="13">
    <source>
        <dbReference type="PROSITE-ProRule" id="PRU00221"/>
    </source>
</evidence>
<dbReference type="PROSITE" id="PS50294">
    <property type="entry name" value="WD_REPEATS_REGION"/>
    <property type="match status" value="1"/>
</dbReference>
<dbReference type="SMART" id="SM00320">
    <property type="entry name" value="WD40"/>
    <property type="match status" value="5"/>
</dbReference>
<evidence type="ECO:0000256" key="3">
    <source>
        <dbReference type="ARBA" id="ARBA00009358"/>
    </source>
</evidence>
<dbReference type="GO" id="GO:0005198">
    <property type="term" value="F:structural molecule activity"/>
    <property type="evidence" value="ECO:0007669"/>
    <property type="project" value="TreeGrafter"/>
</dbReference>
<dbReference type="InterPro" id="IPR015943">
    <property type="entry name" value="WD40/YVTN_repeat-like_dom_sf"/>
</dbReference>
<dbReference type="SUPFAM" id="SSF50978">
    <property type="entry name" value="WD40 repeat-like"/>
    <property type="match status" value="1"/>
</dbReference>
<accession>A0AA39PGS5</accession>
<sequence length="386" mass="41950">MKLKEIHRTSSITWSPSSSPPLIATGAVWGFFEESFDPEGRLEIWAPDFLDKNEFDLGMEGQPGPKGAIKDTVRFSRVNWGCVDSTRPQGIIVAGMENGELALWDPAKILAGAGFSESLILRHTNHTGPVKTLDFNPLQTHLLSSGAINGEVSIWDLNNPTKPYPPTPGSRSTKLEEVTSIAWNQQQANILAGASTTGYTAIWDVREKREIAALAYGSGIGTLTEPVKTKGGLLVSVRRGISAVAWHPDNANILATASEDDDSPIIMLWDLRNARTPEKILTGHKRGIIALSWCKQDADMLLSSGKDSRVLCWNPQKSEIIGELPIPTEFVFQIEWCPHNPGLLATASYETIVAINSIQSTNDLTASSVKPVLSHEADLLPPGTGR</sequence>
<evidence type="ECO:0000256" key="4">
    <source>
        <dbReference type="ARBA" id="ARBA00013507"/>
    </source>
</evidence>
<name>A0AA39PGS5_9AGAR</name>
<dbReference type="Proteomes" id="UP001175228">
    <property type="component" value="Unassembled WGS sequence"/>
</dbReference>
<dbReference type="PANTHER" id="PTHR13923:SF11">
    <property type="entry name" value="SECRETORY 31, ISOFORM D"/>
    <property type="match status" value="1"/>
</dbReference>
<dbReference type="Pfam" id="PF00400">
    <property type="entry name" value="WD40"/>
    <property type="match status" value="2"/>
</dbReference>
<keyword evidence="9" id="KW-0256">Endoplasmic reticulum</keyword>
<keyword evidence="10" id="KW-0931">ER-Golgi transport</keyword>
<keyword evidence="6" id="KW-0813">Transport</keyword>
<feature type="repeat" description="WD" evidence="13">
    <location>
        <begin position="123"/>
        <end position="159"/>
    </location>
</feature>
<dbReference type="EMBL" id="JAUEPU010000062">
    <property type="protein sequence ID" value="KAK0482978.1"/>
    <property type="molecule type" value="Genomic_DNA"/>
</dbReference>
<feature type="repeat" description="WD" evidence="13">
    <location>
        <begin position="281"/>
        <end position="323"/>
    </location>
</feature>
<evidence type="ECO:0000256" key="6">
    <source>
        <dbReference type="ARBA" id="ARBA00022448"/>
    </source>
</evidence>
<dbReference type="GO" id="GO:0030127">
    <property type="term" value="C:COPII vesicle coat"/>
    <property type="evidence" value="ECO:0007669"/>
    <property type="project" value="TreeGrafter"/>
</dbReference>
<evidence type="ECO:0000256" key="11">
    <source>
        <dbReference type="ARBA" id="ARBA00022927"/>
    </source>
</evidence>
<evidence type="ECO:0000313" key="15">
    <source>
        <dbReference type="Proteomes" id="UP001175228"/>
    </source>
</evidence>
<evidence type="ECO:0000256" key="10">
    <source>
        <dbReference type="ARBA" id="ARBA00022892"/>
    </source>
</evidence>
<gene>
    <name evidence="14" type="ORF">EDD18DRAFT_1294029</name>
</gene>
<dbReference type="GO" id="GO:0007029">
    <property type="term" value="P:endoplasmic reticulum organization"/>
    <property type="evidence" value="ECO:0007669"/>
    <property type="project" value="TreeGrafter"/>
</dbReference>
<dbReference type="GO" id="GO:0070971">
    <property type="term" value="C:endoplasmic reticulum exit site"/>
    <property type="evidence" value="ECO:0007669"/>
    <property type="project" value="TreeGrafter"/>
</dbReference>
<dbReference type="PROSITE" id="PS00678">
    <property type="entry name" value="WD_REPEATS_1"/>
    <property type="match status" value="1"/>
</dbReference>
<evidence type="ECO:0000313" key="14">
    <source>
        <dbReference type="EMBL" id="KAK0482978.1"/>
    </source>
</evidence>
<dbReference type="GO" id="GO:0015031">
    <property type="term" value="P:protein transport"/>
    <property type="evidence" value="ECO:0007669"/>
    <property type="project" value="UniProtKB-KW"/>
</dbReference>
<dbReference type="PANTHER" id="PTHR13923">
    <property type="entry name" value="SEC31-RELATED PROTEIN"/>
    <property type="match status" value="1"/>
</dbReference>